<evidence type="ECO:0000256" key="1">
    <source>
        <dbReference type="ARBA" id="ARBA00007261"/>
    </source>
</evidence>
<reference evidence="6" key="3">
    <citation type="submission" date="2020-04" db="EMBL/GenBank/DDBJ databases">
        <title>Deep metagenomics examines the oral microbiome during advanced dental caries in children, revealing novel taxa and co-occurrences with host molecules.</title>
        <authorList>
            <person name="Baker J.L."/>
            <person name="Morton J.T."/>
            <person name="Dinis M."/>
            <person name="Alvarez R."/>
            <person name="Tran N.C."/>
            <person name="Knight R."/>
            <person name="Edlund A."/>
        </authorList>
    </citation>
    <scope>NUCLEOTIDE SEQUENCE</scope>
    <source>
        <strain evidence="7">JCVI_29_bin.11</strain>
        <strain evidence="6">JCVI_39_bin.18</strain>
    </source>
</reference>
<evidence type="ECO:0000259" key="4">
    <source>
        <dbReference type="Pfam" id="PF05193"/>
    </source>
</evidence>
<dbReference type="AlphaFoldDB" id="A0A0K2RY62"/>
<sequence>MSISLPVELEAIAEELNYEHGRLIYEGVGGNEVRRSILPGGVRVITEKMPGTRGVSIGFWVGVGSRDEAPGMLGSTHFLEHLLFKGTGTRTALDIASSFDAVGGESNALTAKEHTCYYARVLDDDAPMAVDVITDMVTNALLDPAHLEQERGVILEEIAMDQDDPTDVAFENFVEQLMGENPLGRPIGGTPQEITEVPRDAVWEHYKRYYTPDRLVISAAGSLEHSTMVRLVLEALTRYGWNLQEGVAPAPRRVRTDSGIVPLSELREVEKGFEQTNIVMGCPSIIAGDDRRYAMSVLTSAFGAGMSSRLFQEIREKRGLAYSTFAFSGAYSDAGYFGMYAGCLPAKTEQVREVMGYEFDKLATAGITEEELTKVRGQLAGSTVLGSEDSGSRMSRLGRAELDSGLFTSTDELLEKIRAVSLEEVRDLAAYLGQQQMITTIVR</sequence>
<dbReference type="RefSeq" id="WP_005507100.1">
    <property type="nucleotide sequence ID" value="NZ_AP014938.1"/>
</dbReference>
<dbReference type="InterPro" id="IPR011765">
    <property type="entry name" value="Pept_M16_N"/>
</dbReference>
<evidence type="ECO:0000259" key="3">
    <source>
        <dbReference type="Pfam" id="PF00675"/>
    </source>
</evidence>
<evidence type="ECO:0000313" key="7">
    <source>
        <dbReference type="EMBL" id="MBF1659261.1"/>
    </source>
</evidence>
<organism evidence="5">
    <name type="scientific">Rothia mucilaginosa</name>
    <dbReference type="NCBI Taxonomy" id="43675"/>
    <lineage>
        <taxon>Bacteria</taxon>
        <taxon>Bacillati</taxon>
        <taxon>Actinomycetota</taxon>
        <taxon>Actinomycetes</taxon>
        <taxon>Micrococcales</taxon>
        <taxon>Micrococcaceae</taxon>
        <taxon>Rothia</taxon>
    </lineage>
</organism>
<dbReference type="InterPro" id="IPR001431">
    <property type="entry name" value="Pept_M16_Zn_BS"/>
</dbReference>
<dbReference type="Proteomes" id="UP000066203">
    <property type="component" value="Chromosome"/>
</dbReference>
<dbReference type="EMBL" id="JABZXO010000007">
    <property type="protein sequence ID" value="MBF1657136.1"/>
    <property type="molecule type" value="Genomic_DNA"/>
</dbReference>
<dbReference type="GO" id="GO:0006508">
    <property type="term" value="P:proteolysis"/>
    <property type="evidence" value="ECO:0007669"/>
    <property type="project" value="InterPro"/>
</dbReference>
<dbReference type="GO" id="GO:0046872">
    <property type="term" value="F:metal ion binding"/>
    <property type="evidence" value="ECO:0007669"/>
    <property type="project" value="InterPro"/>
</dbReference>
<evidence type="ECO:0000313" key="8">
    <source>
        <dbReference type="Proteomes" id="UP000066203"/>
    </source>
</evidence>
<dbReference type="Proteomes" id="UP000770330">
    <property type="component" value="Unassembled WGS sequence"/>
</dbReference>
<dbReference type="EMBL" id="AP014938">
    <property type="protein sequence ID" value="BAS19527.1"/>
    <property type="molecule type" value="Genomic_DNA"/>
</dbReference>
<gene>
    <name evidence="7" type="ORF">HXO58_05435</name>
    <name evidence="6" type="ORF">HXO61_04305</name>
    <name evidence="5" type="ORF">RM6536_0280</name>
</gene>
<dbReference type="InterPro" id="IPR050361">
    <property type="entry name" value="MPP/UQCRC_Complex"/>
</dbReference>
<protein>
    <submittedName>
        <fullName evidence="6">Insulinase family protein</fullName>
    </submittedName>
    <submittedName>
        <fullName evidence="5">Peptidase</fullName>
    </submittedName>
</protein>
<dbReference type="Proteomes" id="UP000713964">
    <property type="component" value="Unassembled WGS sequence"/>
</dbReference>
<evidence type="ECO:0000313" key="6">
    <source>
        <dbReference type="EMBL" id="MBF1657136.1"/>
    </source>
</evidence>
<comment type="similarity">
    <text evidence="1 2">Belongs to the peptidase M16 family.</text>
</comment>
<dbReference type="PATRIC" id="fig|43675.28.peg.285"/>
<proteinExistence type="inferred from homology"/>
<name>A0A0K2RY62_9MICC</name>
<reference evidence="8" key="2">
    <citation type="submission" date="2015-08" db="EMBL/GenBank/DDBJ databases">
        <title>Complete genome sequence of Rothia mucilaginosa strain NUM-Rm6536.</title>
        <authorList>
            <person name="Nambu T."/>
        </authorList>
    </citation>
    <scope>NUCLEOTIDE SEQUENCE [LARGE SCALE GENOMIC DNA]</scope>
    <source>
        <strain evidence="8">NUM-Rm6536</strain>
    </source>
</reference>
<dbReference type="InterPro" id="IPR011249">
    <property type="entry name" value="Metalloenz_LuxS/M16"/>
</dbReference>
<evidence type="ECO:0000313" key="5">
    <source>
        <dbReference type="EMBL" id="BAS19527.1"/>
    </source>
</evidence>
<dbReference type="EMBL" id="JABZXL010000012">
    <property type="protein sequence ID" value="MBF1659261.1"/>
    <property type="molecule type" value="Genomic_DNA"/>
</dbReference>
<feature type="domain" description="Peptidase M16 C-terminal" evidence="4">
    <location>
        <begin position="198"/>
        <end position="379"/>
    </location>
</feature>
<dbReference type="Pfam" id="PF05193">
    <property type="entry name" value="Peptidase_M16_C"/>
    <property type="match status" value="1"/>
</dbReference>
<dbReference type="PROSITE" id="PS00143">
    <property type="entry name" value="INSULINASE"/>
    <property type="match status" value="1"/>
</dbReference>
<dbReference type="PANTHER" id="PTHR11851">
    <property type="entry name" value="METALLOPROTEASE"/>
    <property type="match status" value="1"/>
</dbReference>
<dbReference type="GO" id="GO:0004222">
    <property type="term" value="F:metalloendopeptidase activity"/>
    <property type="evidence" value="ECO:0007669"/>
    <property type="project" value="InterPro"/>
</dbReference>
<accession>A0A0K2RY62</accession>
<dbReference type="InterPro" id="IPR007863">
    <property type="entry name" value="Peptidase_M16_C"/>
</dbReference>
<dbReference type="Pfam" id="PF00675">
    <property type="entry name" value="Peptidase_M16"/>
    <property type="match status" value="1"/>
</dbReference>
<evidence type="ECO:0000256" key="2">
    <source>
        <dbReference type="RuleBase" id="RU004447"/>
    </source>
</evidence>
<feature type="domain" description="Peptidase M16 N-terminal" evidence="3">
    <location>
        <begin position="43"/>
        <end position="190"/>
    </location>
</feature>
<dbReference type="PANTHER" id="PTHR11851:SF49">
    <property type="entry name" value="MITOCHONDRIAL-PROCESSING PEPTIDASE SUBUNIT ALPHA"/>
    <property type="match status" value="1"/>
</dbReference>
<reference evidence="5" key="1">
    <citation type="submission" date="2015-08" db="EMBL/GenBank/DDBJ databases">
        <title>Complete DNA Sequence of Pseudomonas syringae pv. actinidiae, the Causal Agent of Kiwifruit Canker Disease.</title>
        <authorList>
            <person name="Rikkerink E.H.A."/>
            <person name="Fineran P.C."/>
        </authorList>
    </citation>
    <scope>NUCLEOTIDE SEQUENCE</scope>
    <source>
        <strain evidence="5">NUM-Rm6536</strain>
    </source>
</reference>
<dbReference type="SUPFAM" id="SSF63411">
    <property type="entry name" value="LuxS/MPP-like metallohydrolase"/>
    <property type="match status" value="2"/>
</dbReference>
<dbReference type="Gene3D" id="3.30.830.10">
    <property type="entry name" value="Metalloenzyme, LuxS/M16 peptidase-like"/>
    <property type="match status" value="2"/>
</dbReference>